<name>A0A8H6F9S9_9LECA</name>
<evidence type="ECO:0000259" key="2">
    <source>
        <dbReference type="PROSITE" id="PS50127"/>
    </source>
</evidence>
<dbReference type="CDD" id="cd00195">
    <property type="entry name" value="UBCc_UEV"/>
    <property type="match status" value="1"/>
</dbReference>
<dbReference type="InterPro" id="IPR016135">
    <property type="entry name" value="UBQ-conjugating_enzyme/RWD"/>
</dbReference>
<gene>
    <name evidence="3" type="ORF">HO133_003383</name>
</gene>
<dbReference type="CDD" id="cd23809">
    <property type="entry name" value="UBCc_UBE2Z"/>
    <property type="match status" value="1"/>
</dbReference>
<dbReference type="AlphaFoldDB" id="A0A8H6F9S9"/>
<comment type="caution">
    <text evidence="3">The sequence shown here is derived from an EMBL/GenBank/DDBJ whole genome shotgun (WGS) entry which is preliminary data.</text>
</comment>
<proteinExistence type="predicted"/>
<dbReference type="SMART" id="SM00212">
    <property type="entry name" value="UBCc"/>
    <property type="match status" value="2"/>
</dbReference>
<sequence length="446" mass="51737">MSNQSVYRIIRELTDIQKNTDLSIAVACRDSDVRNVKALIIGPPETPYEFGFFDFSVKFPEDYPEKAPSVTAKTTNGGRCRFNPNIYAGGKVCLSILGTWRGERGEEWSSAQGLESILISIQSLMSSNPYENEPGFENANAEDDKKAQTHYAAKIRHESLRISIVQRLEDYLNIHSDGVVDEFPKLEEYGQVRTEYDDVEPPPPPFEPFKDLCKRRFLWYYESYLLSVEEAEKTVKANQNFVIMPFEGGGNTMPGKFNYPELKRRLQLIHTVLFREIDYWAEEGRMQVQKETTMASMLERQHQQLVETYKKNDMVTLDIDLDNKNPFVWQLTYFGRPMTNLDGGMFKIQISISPRFPDEQPRVIFKTKMFHHRISKDGVLCYFPKRQDELKSHIEAIIEAIEDTEPPYDPRTLVNPEASKLYWGSADDKKLYSRQLRRAVQQSVEE</sequence>
<evidence type="ECO:0000313" key="4">
    <source>
        <dbReference type="Proteomes" id="UP000593566"/>
    </source>
</evidence>
<dbReference type="GeneID" id="59331794"/>
<feature type="domain" description="UBC core" evidence="2">
    <location>
        <begin position="4"/>
        <end position="164"/>
    </location>
</feature>
<dbReference type="EMBL" id="JACCJB010000017">
    <property type="protein sequence ID" value="KAF6220251.1"/>
    <property type="molecule type" value="Genomic_DNA"/>
</dbReference>
<dbReference type="Pfam" id="PF00179">
    <property type="entry name" value="UQ_con"/>
    <property type="match status" value="2"/>
</dbReference>
<protein>
    <recommendedName>
        <fullName evidence="2">UBC core domain-containing protein</fullName>
    </recommendedName>
</protein>
<organism evidence="3 4">
    <name type="scientific">Letharia lupina</name>
    <dbReference type="NCBI Taxonomy" id="560253"/>
    <lineage>
        <taxon>Eukaryota</taxon>
        <taxon>Fungi</taxon>
        <taxon>Dikarya</taxon>
        <taxon>Ascomycota</taxon>
        <taxon>Pezizomycotina</taxon>
        <taxon>Lecanoromycetes</taxon>
        <taxon>OSLEUM clade</taxon>
        <taxon>Lecanoromycetidae</taxon>
        <taxon>Lecanorales</taxon>
        <taxon>Lecanorineae</taxon>
        <taxon>Parmeliaceae</taxon>
        <taxon>Letharia</taxon>
    </lineage>
</organism>
<dbReference type="Proteomes" id="UP000593566">
    <property type="component" value="Unassembled WGS sequence"/>
</dbReference>
<feature type="domain" description="UBC core" evidence="2">
    <location>
        <begin position="296"/>
        <end position="445"/>
    </location>
</feature>
<evidence type="ECO:0000256" key="1">
    <source>
        <dbReference type="ARBA" id="ARBA00022786"/>
    </source>
</evidence>
<evidence type="ECO:0000313" key="3">
    <source>
        <dbReference type="EMBL" id="KAF6220251.1"/>
    </source>
</evidence>
<dbReference type="SUPFAM" id="SSF54495">
    <property type="entry name" value="UBC-like"/>
    <property type="match status" value="2"/>
</dbReference>
<reference evidence="3 4" key="1">
    <citation type="journal article" date="2020" name="Genomics">
        <title>Complete, high-quality genomes from long-read metagenomic sequencing of two wolf lichen thalli reveals enigmatic genome architecture.</title>
        <authorList>
            <person name="McKenzie S.K."/>
            <person name="Walston R.F."/>
            <person name="Allen J.L."/>
        </authorList>
    </citation>
    <scope>NUCLEOTIDE SEQUENCE [LARGE SCALE GENOMIC DNA]</scope>
    <source>
        <strain evidence="3">WasteWater1</strain>
    </source>
</reference>
<keyword evidence="4" id="KW-1185">Reference proteome</keyword>
<dbReference type="InterPro" id="IPR000608">
    <property type="entry name" value="UBC"/>
</dbReference>
<accession>A0A8H6F9S9</accession>
<dbReference type="Gene3D" id="3.10.110.10">
    <property type="entry name" value="Ubiquitin Conjugating Enzyme"/>
    <property type="match status" value="2"/>
</dbReference>
<dbReference type="InterPro" id="IPR050113">
    <property type="entry name" value="Ub_conjugating_enzyme"/>
</dbReference>
<dbReference type="PANTHER" id="PTHR24067">
    <property type="entry name" value="UBIQUITIN-CONJUGATING ENZYME E2"/>
    <property type="match status" value="1"/>
</dbReference>
<dbReference type="PROSITE" id="PS50127">
    <property type="entry name" value="UBC_2"/>
    <property type="match status" value="2"/>
</dbReference>
<keyword evidence="1" id="KW-0833">Ubl conjugation pathway</keyword>
<dbReference type="RefSeq" id="XP_037149686.1">
    <property type="nucleotide sequence ID" value="XM_037294305.1"/>
</dbReference>